<feature type="transmembrane region" description="Helical" evidence="1">
    <location>
        <begin position="110"/>
        <end position="129"/>
    </location>
</feature>
<keyword evidence="3" id="KW-0378">Hydrolase</keyword>
<keyword evidence="3" id="KW-0482">Metalloprotease</keyword>
<accession>A0A399IWI9</accession>
<keyword evidence="4" id="KW-1185">Reference proteome</keyword>
<dbReference type="Proteomes" id="UP000265848">
    <property type="component" value="Unassembled WGS sequence"/>
</dbReference>
<feature type="transmembrane region" description="Helical" evidence="1">
    <location>
        <begin position="245"/>
        <end position="266"/>
    </location>
</feature>
<dbReference type="InterPro" id="IPR003675">
    <property type="entry name" value="Rce1/LyrA-like_dom"/>
</dbReference>
<proteinExistence type="predicted"/>
<feature type="transmembrane region" description="Helical" evidence="1">
    <location>
        <begin position="181"/>
        <end position="200"/>
    </location>
</feature>
<evidence type="ECO:0000313" key="4">
    <source>
        <dbReference type="Proteomes" id="UP000265848"/>
    </source>
</evidence>
<feature type="transmembrane region" description="Helical" evidence="1">
    <location>
        <begin position="212"/>
        <end position="233"/>
    </location>
</feature>
<evidence type="ECO:0000313" key="3">
    <source>
        <dbReference type="EMBL" id="RII37533.1"/>
    </source>
</evidence>
<dbReference type="GO" id="GO:0008237">
    <property type="term" value="F:metallopeptidase activity"/>
    <property type="evidence" value="ECO:0007669"/>
    <property type="project" value="UniProtKB-KW"/>
</dbReference>
<dbReference type="GO" id="GO:0080120">
    <property type="term" value="P:CAAX-box protein maturation"/>
    <property type="evidence" value="ECO:0007669"/>
    <property type="project" value="UniProtKB-ARBA"/>
</dbReference>
<dbReference type="Pfam" id="PF02517">
    <property type="entry name" value="Rce1-like"/>
    <property type="match status" value="1"/>
</dbReference>
<keyword evidence="1" id="KW-0812">Transmembrane</keyword>
<keyword evidence="1" id="KW-1133">Transmembrane helix</keyword>
<feature type="transmembrane region" description="Helical" evidence="1">
    <location>
        <begin position="141"/>
        <end position="160"/>
    </location>
</feature>
<dbReference type="AlphaFoldDB" id="A0A399IWI9"/>
<feature type="transmembrane region" description="Helical" evidence="1">
    <location>
        <begin position="30"/>
        <end position="48"/>
    </location>
</feature>
<sequence>MLMLMRTPRAYAPHVAYAAPARASSQVWRLLLGLVLIEGLFDAGIWAFDGGLAYLAPDLAKALFYGDTALGLVVQLASYGCLGGAVWLVARRLNKRGFASLTGPPEQAGAMLPLAFAASAAVFVAIQLLPPWLDFRAAESARGMAGWLAVLPFALAALLVQTGAEELLYRGFIQQQLAARFRAPLVWMVVPNLAFAAVHWQDGAAPVDNWQYLIWAFCFGLAASDLTARSGNLGPAIGLHLANNAYAFLCFGEAGGPDSGLALFLFPASDGLADPALAQGPLISLALIIELGTIGLAWLAARIAIRR</sequence>
<keyword evidence="3" id="KW-0645">Protease</keyword>
<dbReference type="EMBL" id="QWJJ01000016">
    <property type="protein sequence ID" value="RII37533.1"/>
    <property type="molecule type" value="Genomic_DNA"/>
</dbReference>
<name>A0A399IWI9_9RHOB</name>
<evidence type="ECO:0000259" key="2">
    <source>
        <dbReference type="Pfam" id="PF02517"/>
    </source>
</evidence>
<dbReference type="GO" id="GO:0006508">
    <property type="term" value="P:proteolysis"/>
    <property type="evidence" value="ECO:0007669"/>
    <property type="project" value="UniProtKB-KW"/>
</dbReference>
<gene>
    <name evidence="3" type="ORF">DL237_16750</name>
</gene>
<comment type="caution">
    <text evidence="3">The sequence shown here is derived from an EMBL/GenBank/DDBJ whole genome shotgun (WGS) entry which is preliminary data.</text>
</comment>
<dbReference type="GO" id="GO:0004175">
    <property type="term" value="F:endopeptidase activity"/>
    <property type="evidence" value="ECO:0007669"/>
    <property type="project" value="UniProtKB-ARBA"/>
</dbReference>
<keyword evidence="1" id="KW-0472">Membrane</keyword>
<evidence type="ECO:0000256" key="1">
    <source>
        <dbReference type="SAM" id="Phobius"/>
    </source>
</evidence>
<organism evidence="3 4">
    <name type="scientific">Pseudooceanicola sediminis</name>
    <dbReference type="NCBI Taxonomy" id="2211117"/>
    <lineage>
        <taxon>Bacteria</taxon>
        <taxon>Pseudomonadati</taxon>
        <taxon>Pseudomonadota</taxon>
        <taxon>Alphaproteobacteria</taxon>
        <taxon>Rhodobacterales</taxon>
        <taxon>Paracoccaceae</taxon>
        <taxon>Pseudooceanicola</taxon>
    </lineage>
</organism>
<feature type="domain" description="CAAX prenyl protease 2/Lysostaphin resistance protein A-like" evidence="2">
    <location>
        <begin position="149"/>
        <end position="245"/>
    </location>
</feature>
<protein>
    <submittedName>
        <fullName evidence="3">CPBP family intramembrane metalloprotease</fullName>
    </submittedName>
</protein>
<feature type="transmembrane region" description="Helical" evidence="1">
    <location>
        <begin position="278"/>
        <end position="301"/>
    </location>
</feature>
<feature type="transmembrane region" description="Helical" evidence="1">
    <location>
        <begin position="68"/>
        <end position="90"/>
    </location>
</feature>
<reference evidence="3 4" key="1">
    <citation type="submission" date="2018-08" db="EMBL/GenBank/DDBJ databases">
        <title>Pseudooceanicola sediminis CY03 in the family Rhodobacteracea.</title>
        <authorList>
            <person name="Zhang Y.-J."/>
        </authorList>
    </citation>
    <scope>NUCLEOTIDE SEQUENCE [LARGE SCALE GENOMIC DNA]</scope>
    <source>
        <strain evidence="3 4">CY03</strain>
    </source>
</reference>